<dbReference type="GO" id="GO:0003723">
    <property type="term" value="F:RNA binding"/>
    <property type="evidence" value="ECO:0007669"/>
    <property type="project" value="UniProtKB-KW"/>
</dbReference>
<dbReference type="Gene3D" id="2.30.30.100">
    <property type="match status" value="1"/>
</dbReference>
<dbReference type="SUPFAM" id="SSF50182">
    <property type="entry name" value="Sm-like ribonucleoproteins"/>
    <property type="match status" value="1"/>
</dbReference>
<dbReference type="GO" id="GO:1990904">
    <property type="term" value="C:ribonucleoprotein complex"/>
    <property type="evidence" value="ECO:0007669"/>
    <property type="project" value="UniProtKB-KW"/>
</dbReference>
<gene>
    <name evidence="4" type="ORF">R1flu_001907</name>
</gene>
<proteinExistence type="predicted"/>
<dbReference type="InterPro" id="IPR001163">
    <property type="entry name" value="Sm_dom_euk/arc"/>
</dbReference>
<organism evidence="4 5">
    <name type="scientific">Riccia fluitans</name>
    <dbReference type="NCBI Taxonomy" id="41844"/>
    <lineage>
        <taxon>Eukaryota</taxon>
        <taxon>Viridiplantae</taxon>
        <taxon>Streptophyta</taxon>
        <taxon>Embryophyta</taxon>
        <taxon>Marchantiophyta</taxon>
        <taxon>Marchantiopsida</taxon>
        <taxon>Marchantiidae</taxon>
        <taxon>Marchantiales</taxon>
        <taxon>Ricciaceae</taxon>
        <taxon>Riccia</taxon>
    </lineage>
</organism>
<keyword evidence="2" id="KW-0687">Ribonucleoprotein</keyword>
<evidence type="ECO:0000259" key="3">
    <source>
        <dbReference type="Pfam" id="PF01423"/>
    </source>
</evidence>
<dbReference type="PANTHER" id="PTHR15588">
    <property type="entry name" value="LSM1"/>
    <property type="match status" value="1"/>
</dbReference>
<keyword evidence="1" id="KW-0694">RNA-binding</keyword>
<evidence type="ECO:0000256" key="1">
    <source>
        <dbReference type="ARBA" id="ARBA00022884"/>
    </source>
</evidence>
<dbReference type="AlphaFoldDB" id="A0ABD1Y4M7"/>
<feature type="domain" description="Sm" evidence="3">
    <location>
        <begin position="2"/>
        <end position="47"/>
    </location>
</feature>
<dbReference type="InterPro" id="IPR010920">
    <property type="entry name" value="LSM_dom_sf"/>
</dbReference>
<evidence type="ECO:0000313" key="4">
    <source>
        <dbReference type="EMBL" id="KAL2621702.1"/>
    </source>
</evidence>
<dbReference type="EMBL" id="JBHFFA010000006">
    <property type="protein sequence ID" value="KAL2621702.1"/>
    <property type="molecule type" value="Genomic_DNA"/>
</dbReference>
<dbReference type="PANTHER" id="PTHR15588:SF8">
    <property type="entry name" value="U6 SNRNA-ASSOCIATED SM-LIKE PROTEIN LSM1"/>
    <property type="match status" value="1"/>
</dbReference>
<evidence type="ECO:0000313" key="5">
    <source>
        <dbReference type="Proteomes" id="UP001605036"/>
    </source>
</evidence>
<reference evidence="4 5" key="1">
    <citation type="submission" date="2024-09" db="EMBL/GenBank/DDBJ databases">
        <title>Chromosome-scale assembly of Riccia fluitans.</title>
        <authorList>
            <person name="Paukszto L."/>
            <person name="Sawicki J."/>
            <person name="Karawczyk K."/>
            <person name="Piernik-Szablinska J."/>
            <person name="Szczecinska M."/>
            <person name="Mazdziarz M."/>
        </authorList>
    </citation>
    <scope>NUCLEOTIDE SEQUENCE [LARGE SCALE GENOMIC DNA]</scope>
    <source>
        <strain evidence="4">Rf_01</strain>
        <tissue evidence="4">Aerial parts of the thallus</tissue>
    </source>
</reference>
<dbReference type="Pfam" id="PF01423">
    <property type="entry name" value="LSM"/>
    <property type="match status" value="1"/>
</dbReference>
<comment type="caution">
    <text evidence="4">The sequence shown here is derived from an EMBL/GenBank/DDBJ whole genome shotgun (WGS) entry which is preliminary data.</text>
</comment>
<evidence type="ECO:0000256" key="2">
    <source>
        <dbReference type="ARBA" id="ARBA00023274"/>
    </source>
</evidence>
<accession>A0ABD1Y4M7</accession>
<sequence length="99" mass="11221">MIGTLGGFDGHGNMVVLYTVERMVFDRYYCDLPIGLVIVRGEEVVVCGELDPTAPELPSNMILVTRDEMNEARKAERNSSFLRTTMRRLMNFLECVSDD</sequence>
<dbReference type="InterPro" id="IPR044642">
    <property type="entry name" value="PTHR15588"/>
</dbReference>
<keyword evidence="5" id="KW-1185">Reference proteome</keyword>
<name>A0ABD1Y4M7_9MARC</name>
<dbReference type="Proteomes" id="UP001605036">
    <property type="component" value="Unassembled WGS sequence"/>
</dbReference>
<protein>
    <recommendedName>
        <fullName evidence="3">Sm domain-containing protein</fullName>
    </recommendedName>
</protein>